<evidence type="ECO:0000313" key="1">
    <source>
        <dbReference type="EMBL" id="GAC07606.1"/>
    </source>
</evidence>
<proteinExistence type="predicted"/>
<name>A0ABQ0IDW6_9ALTE</name>
<dbReference type="EMBL" id="BAEK01000087">
    <property type="protein sequence ID" value="GAC07606.1"/>
    <property type="molecule type" value="Genomic_DNA"/>
</dbReference>
<reference evidence="1 2" key="1">
    <citation type="journal article" date="2014" name="Environ. Microbiol.">
        <title>Comparative genomics of the marine bacterial genus Glaciecola reveals the high degree of genomic diversity and genomic characteristic for cold adaptation.</title>
        <authorList>
            <person name="Qin Q.L."/>
            <person name="Xie B.B."/>
            <person name="Yu Y."/>
            <person name="Shu Y.L."/>
            <person name="Rong J.C."/>
            <person name="Zhang Y.J."/>
            <person name="Zhao D.L."/>
            <person name="Chen X.L."/>
            <person name="Zhang X.Y."/>
            <person name="Chen B."/>
            <person name="Zhou B.C."/>
            <person name="Zhang Y.Z."/>
        </authorList>
    </citation>
    <scope>NUCLEOTIDE SEQUENCE [LARGE SCALE GENOMIC DNA]</scope>
    <source>
        <strain evidence="1 2">NO2</strain>
    </source>
</reference>
<evidence type="ECO:0000313" key="2">
    <source>
        <dbReference type="Proteomes" id="UP000008372"/>
    </source>
</evidence>
<comment type="caution">
    <text evidence="1">The sequence shown here is derived from an EMBL/GenBank/DDBJ whole genome shotgun (WGS) entry which is preliminary data.</text>
</comment>
<keyword evidence="2" id="KW-1185">Reference proteome</keyword>
<accession>A0ABQ0IDW6</accession>
<dbReference type="Proteomes" id="UP000008372">
    <property type="component" value="Unassembled WGS sequence"/>
</dbReference>
<protein>
    <submittedName>
        <fullName evidence="1">Uncharacterized protein</fullName>
    </submittedName>
</protein>
<sequence>MSSPSVRLTLLASMVYADLSHNRTKNGKTTEKSNHTSFKKMYSAREKTNNLNRAFSHPL</sequence>
<organism evidence="1 2">
    <name type="scientific">Paraglaciecola agarilytica NO2</name>
    <dbReference type="NCBI Taxonomy" id="1125747"/>
    <lineage>
        <taxon>Bacteria</taxon>
        <taxon>Pseudomonadati</taxon>
        <taxon>Pseudomonadota</taxon>
        <taxon>Gammaproteobacteria</taxon>
        <taxon>Alteromonadales</taxon>
        <taxon>Alteromonadaceae</taxon>
        <taxon>Paraglaciecola</taxon>
    </lineage>
</organism>
<gene>
    <name evidence="1" type="ORF">GAGA_4782</name>
</gene>